<evidence type="ECO:0000313" key="4">
    <source>
        <dbReference type="Proteomes" id="UP000435837"/>
    </source>
</evidence>
<dbReference type="Proteomes" id="UP001432292">
    <property type="component" value="Chromosome"/>
</dbReference>
<dbReference type="PANTHER" id="PTHR41251">
    <property type="entry name" value="NON-HOMOLOGOUS END JOINING PROTEIN KU"/>
    <property type="match status" value="1"/>
</dbReference>
<evidence type="ECO:0000256" key="1">
    <source>
        <dbReference type="ARBA" id="ARBA00023172"/>
    </source>
</evidence>
<dbReference type="GeneID" id="96634290"/>
<name>A0A640SB73_9ACTN</name>
<dbReference type="InterPro" id="IPR009187">
    <property type="entry name" value="Prok_Ku"/>
</dbReference>
<evidence type="ECO:0008006" key="6">
    <source>
        <dbReference type="Google" id="ProtNLM"/>
    </source>
</evidence>
<keyword evidence="1" id="KW-0233">DNA recombination</keyword>
<proteinExistence type="predicted"/>
<dbReference type="InterPro" id="IPR016194">
    <property type="entry name" value="SPOC-like_C_dom_sf"/>
</dbReference>
<dbReference type="GO" id="GO:0006310">
    <property type="term" value="P:DNA recombination"/>
    <property type="evidence" value="ECO:0007669"/>
    <property type="project" value="UniProtKB-KW"/>
</dbReference>
<reference evidence="2 4" key="1">
    <citation type="submission" date="2019-12" db="EMBL/GenBank/DDBJ databases">
        <title>Whole genome shotgun sequence of Streptomyces caniferus NBRC 15389.</title>
        <authorList>
            <person name="Ichikawa N."/>
            <person name="Kimura A."/>
            <person name="Kitahashi Y."/>
            <person name="Komaki H."/>
            <person name="Tamura T."/>
        </authorList>
    </citation>
    <scope>NUCLEOTIDE SEQUENCE [LARGE SCALE GENOMIC DNA]</scope>
    <source>
        <strain evidence="2 4">NBRC 15389</strain>
    </source>
</reference>
<organism evidence="2 4">
    <name type="scientific">Streptomyces caniferus</name>
    <dbReference type="NCBI Taxonomy" id="285557"/>
    <lineage>
        <taxon>Bacteria</taxon>
        <taxon>Bacillati</taxon>
        <taxon>Actinomycetota</taxon>
        <taxon>Actinomycetes</taxon>
        <taxon>Kitasatosporales</taxon>
        <taxon>Streptomycetaceae</taxon>
        <taxon>Streptomyces</taxon>
    </lineage>
</organism>
<keyword evidence="5" id="KW-1185">Reference proteome</keyword>
<dbReference type="RefSeq" id="WP_159479401.1">
    <property type="nucleotide sequence ID" value="NZ_BAAATH010000009.1"/>
</dbReference>
<dbReference type="EMBL" id="CP108473">
    <property type="protein sequence ID" value="WUS26597.1"/>
    <property type="molecule type" value="Genomic_DNA"/>
</dbReference>
<evidence type="ECO:0000313" key="5">
    <source>
        <dbReference type="Proteomes" id="UP001432292"/>
    </source>
</evidence>
<accession>A0A640SB73</accession>
<gene>
    <name evidence="3" type="ORF">OG727_32285</name>
    <name evidence="2" type="ORF">Scani_48070</name>
</gene>
<evidence type="ECO:0000313" key="2">
    <source>
        <dbReference type="EMBL" id="GFE08539.1"/>
    </source>
</evidence>
<dbReference type="SUPFAM" id="SSF100939">
    <property type="entry name" value="SPOC domain-like"/>
    <property type="match status" value="1"/>
</dbReference>
<dbReference type="Proteomes" id="UP000435837">
    <property type="component" value="Unassembled WGS sequence"/>
</dbReference>
<dbReference type="OrthoDB" id="9795084at2"/>
<protein>
    <recommendedName>
        <fullName evidence="6">Ku domain-containing protein</fullName>
    </recommendedName>
</protein>
<dbReference type="EMBL" id="BLIN01000005">
    <property type="protein sequence ID" value="GFE08539.1"/>
    <property type="molecule type" value="Genomic_DNA"/>
</dbReference>
<sequence length="96" mass="10465">MLVLHTLLWPEEIRGPGDMPSPTPVTERELRLTEVLMDELAGADIDQLHDEYAAALEQLVDAKAVGEALTPALKPAPVVDLMTSLEESVRGPARPR</sequence>
<evidence type="ECO:0000313" key="3">
    <source>
        <dbReference type="EMBL" id="WUS26597.1"/>
    </source>
</evidence>
<dbReference type="AlphaFoldDB" id="A0A640SB73"/>
<dbReference type="PANTHER" id="PTHR41251:SF1">
    <property type="entry name" value="NON-HOMOLOGOUS END JOINING PROTEIN KU"/>
    <property type="match status" value="1"/>
</dbReference>
<dbReference type="GO" id="GO:0003690">
    <property type="term" value="F:double-stranded DNA binding"/>
    <property type="evidence" value="ECO:0007669"/>
    <property type="project" value="TreeGrafter"/>
</dbReference>
<reference evidence="3" key="2">
    <citation type="submission" date="2022-10" db="EMBL/GenBank/DDBJ databases">
        <title>The complete genomes of actinobacterial strains from the NBC collection.</title>
        <authorList>
            <person name="Joergensen T.S."/>
            <person name="Alvarez Arevalo M."/>
            <person name="Sterndorff E.B."/>
            <person name="Faurdal D."/>
            <person name="Vuksanovic O."/>
            <person name="Mourched A.-S."/>
            <person name="Charusanti P."/>
            <person name="Shaw S."/>
            <person name="Blin K."/>
            <person name="Weber T."/>
        </authorList>
    </citation>
    <scope>NUCLEOTIDE SEQUENCE</scope>
    <source>
        <strain evidence="3">NBC_01256</strain>
    </source>
</reference>